<dbReference type="Gene3D" id="3.80.10.10">
    <property type="entry name" value="Ribonuclease Inhibitor"/>
    <property type="match status" value="1"/>
</dbReference>
<dbReference type="InterPro" id="IPR036047">
    <property type="entry name" value="F-box-like_dom_sf"/>
</dbReference>
<organism evidence="2">
    <name type="scientific">Blastobotrys adeninivorans</name>
    <name type="common">Yeast</name>
    <name type="synonym">Arxula adeninivorans</name>
    <dbReference type="NCBI Taxonomy" id="409370"/>
    <lineage>
        <taxon>Eukaryota</taxon>
        <taxon>Fungi</taxon>
        <taxon>Dikarya</taxon>
        <taxon>Ascomycota</taxon>
        <taxon>Saccharomycotina</taxon>
        <taxon>Dipodascomycetes</taxon>
        <taxon>Dipodascales</taxon>
        <taxon>Trichomonascaceae</taxon>
        <taxon>Blastobotrys</taxon>
    </lineage>
</organism>
<feature type="domain" description="F-box" evidence="1">
    <location>
        <begin position="22"/>
        <end position="67"/>
    </location>
</feature>
<evidence type="ECO:0000313" key="2">
    <source>
        <dbReference type="EMBL" id="CDP38040.1"/>
    </source>
</evidence>
<proteinExistence type="predicted"/>
<accession>A0A060TA99</accession>
<dbReference type="AlphaFoldDB" id="A0A060TA99"/>
<reference evidence="2" key="1">
    <citation type="submission" date="2014-02" db="EMBL/GenBank/DDBJ databases">
        <authorList>
            <person name="Genoscope - CEA"/>
        </authorList>
    </citation>
    <scope>NUCLEOTIDE SEQUENCE</scope>
    <source>
        <strain evidence="2">LS3</strain>
    </source>
</reference>
<evidence type="ECO:0000259" key="1">
    <source>
        <dbReference type="PROSITE" id="PS50181"/>
    </source>
</evidence>
<dbReference type="SUPFAM" id="SSF81383">
    <property type="entry name" value="F-box domain"/>
    <property type="match status" value="1"/>
</dbReference>
<dbReference type="EMBL" id="HG937694">
    <property type="protein sequence ID" value="CDP38040.1"/>
    <property type="molecule type" value="Genomic_DNA"/>
</dbReference>
<protein>
    <submittedName>
        <fullName evidence="2">ARAD1D25432p</fullName>
    </submittedName>
</protein>
<dbReference type="SUPFAM" id="SSF52047">
    <property type="entry name" value="RNI-like"/>
    <property type="match status" value="1"/>
</dbReference>
<gene>
    <name evidence="2" type="ORF">GNLVRS02_ARAD1D25432g</name>
</gene>
<dbReference type="InterPro" id="IPR032675">
    <property type="entry name" value="LRR_dom_sf"/>
</dbReference>
<name>A0A060TA99_BLAAD</name>
<dbReference type="PhylomeDB" id="A0A060TA99"/>
<dbReference type="PROSITE" id="PS50181">
    <property type="entry name" value="FBOX"/>
    <property type="match status" value="1"/>
</dbReference>
<sequence>MRLGVLGLGVCPVRSPNILGQGLMLTELPTEILDAVAEYVPAQSLRDLALTCSLFRTVALKQLWYQVHIDLAPNLKPVRHDRLAVHRKPFVTAPFPIDCFCRRTCVQIDRSVIEPVMLWNSKTPLPFENVRRLTIYLENSNDPWVNAFSWGHAGGLGDRDLTILSLFRRFFSSIVPTLNLGSILIIQKNNYSPCTHTAAIVHQLASANPAPMYLSSICNGTPFNQLPKAHFDFSHIRTLQMTFSVNQPRTSSGFSSSLVMLLTGTPMPNLETISLFSLVQLAAPSQYFNQFFSHCSHLKLLKLQGVFPVDCSLAWVPRSVTTLHLLSGFQVDRIEWTEPQLSDGEEVTCLPNVTLMAFRGNQPMVPPFSVRVPNLRKLCLEGSGFNFSTLERLLQGSNGIEHLQAYDIPYAQLAPVIARFLPLKSLAVLAIEEEDEDPTKGFMQFVSELHDIGTLFLSLQYPAVMDFDQQLFLDTLYKNGISHVMLDPDEETPLTIPHYHANSDINCGICSYDGYVIAPTFHSAAQDLNSN</sequence>
<dbReference type="Pfam" id="PF12937">
    <property type="entry name" value="F-box-like"/>
    <property type="match status" value="1"/>
</dbReference>
<reference evidence="2" key="2">
    <citation type="submission" date="2014-06" db="EMBL/GenBank/DDBJ databases">
        <title>The complete genome of Blastobotrys (Arxula) adeninivorans LS3 - a yeast of biotechnological interest.</title>
        <authorList>
            <person name="Kunze G."/>
            <person name="Gaillardin C."/>
            <person name="Czernicka M."/>
            <person name="Durrens P."/>
            <person name="Martin T."/>
            <person name="Boer E."/>
            <person name="Gabaldon T."/>
            <person name="Cruz J."/>
            <person name="Talla E."/>
            <person name="Marck C."/>
            <person name="Goffeau A."/>
            <person name="Barbe V."/>
            <person name="Baret P."/>
            <person name="Baronian K."/>
            <person name="Beier S."/>
            <person name="Bleykasten C."/>
            <person name="Bode R."/>
            <person name="Casaregola S."/>
            <person name="Despons L."/>
            <person name="Fairhead C."/>
            <person name="Giersberg M."/>
            <person name="Gierski P."/>
            <person name="Hahnel U."/>
            <person name="Hartmann A."/>
            <person name="Jankowska D."/>
            <person name="Jubin C."/>
            <person name="Jung P."/>
            <person name="Lafontaine I."/>
            <person name="Leh-Louis V."/>
            <person name="Lemaire M."/>
            <person name="Marcet-Houben M."/>
            <person name="Mascher M."/>
            <person name="Morel G."/>
            <person name="Richard G.-F."/>
            <person name="Riechen J."/>
            <person name="Sacerdot C."/>
            <person name="Sarkar A."/>
            <person name="Savel G."/>
            <person name="Schacherer J."/>
            <person name="Sherman D."/>
            <person name="Straub M.-L."/>
            <person name="Stein N."/>
            <person name="Thierry A."/>
            <person name="Trautwein-Schult A."/>
            <person name="Westhof E."/>
            <person name="Worch S."/>
            <person name="Dujon B."/>
            <person name="Souciet J.-L."/>
            <person name="Wincker P."/>
            <person name="Scholz U."/>
            <person name="Neuveglise N."/>
        </authorList>
    </citation>
    <scope>NUCLEOTIDE SEQUENCE</scope>
    <source>
        <strain evidence="2">LS3</strain>
    </source>
</reference>
<dbReference type="InterPro" id="IPR001810">
    <property type="entry name" value="F-box_dom"/>
</dbReference>